<dbReference type="EMBL" id="BSEO01000005">
    <property type="protein sequence ID" value="GLJ79676.1"/>
    <property type="molecule type" value="Genomic_DNA"/>
</dbReference>
<gene>
    <name evidence="2" type="ORF">GCM10017586_13580</name>
</gene>
<protein>
    <submittedName>
        <fullName evidence="2">Uncharacterized protein</fullName>
    </submittedName>
</protein>
<name>A0A9W6HGE9_9MICO</name>
<proteinExistence type="predicted"/>
<evidence type="ECO:0000313" key="2">
    <source>
        <dbReference type="EMBL" id="GLJ79676.1"/>
    </source>
</evidence>
<dbReference type="AlphaFoldDB" id="A0A9W6HGE9"/>
<evidence type="ECO:0000256" key="1">
    <source>
        <dbReference type="SAM" id="MobiDB-lite"/>
    </source>
</evidence>
<comment type="caution">
    <text evidence="2">The sequence shown here is derived from an EMBL/GenBank/DDBJ whole genome shotgun (WGS) entry which is preliminary data.</text>
</comment>
<dbReference type="RefSeq" id="WP_210007554.1">
    <property type="nucleotide sequence ID" value="NZ_BSEO01000005.1"/>
</dbReference>
<organism evidence="2 3">
    <name type="scientific">Microbacterium imperiale</name>
    <dbReference type="NCBI Taxonomy" id="33884"/>
    <lineage>
        <taxon>Bacteria</taxon>
        <taxon>Bacillati</taxon>
        <taxon>Actinomycetota</taxon>
        <taxon>Actinomycetes</taxon>
        <taxon>Micrococcales</taxon>
        <taxon>Microbacteriaceae</taxon>
        <taxon>Microbacterium</taxon>
    </lineage>
</organism>
<reference evidence="2" key="2">
    <citation type="submission" date="2023-01" db="EMBL/GenBank/DDBJ databases">
        <authorList>
            <person name="Sun Q."/>
            <person name="Evtushenko L."/>
        </authorList>
    </citation>
    <scope>NUCLEOTIDE SEQUENCE</scope>
    <source>
        <strain evidence="2">VKM Ac-1447</strain>
    </source>
</reference>
<dbReference type="Proteomes" id="UP001142317">
    <property type="component" value="Unassembled WGS sequence"/>
</dbReference>
<keyword evidence="3" id="KW-1185">Reference proteome</keyword>
<reference evidence="2" key="1">
    <citation type="journal article" date="2014" name="Int. J. Syst. Evol. Microbiol.">
        <title>Complete genome sequence of Corynebacterium casei LMG S-19264T (=DSM 44701T), isolated from a smear-ripened cheese.</title>
        <authorList>
            <consortium name="US DOE Joint Genome Institute (JGI-PGF)"/>
            <person name="Walter F."/>
            <person name="Albersmeier A."/>
            <person name="Kalinowski J."/>
            <person name="Ruckert C."/>
        </authorList>
    </citation>
    <scope>NUCLEOTIDE SEQUENCE</scope>
    <source>
        <strain evidence="2">VKM Ac-1447</strain>
    </source>
</reference>
<accession>A0A9W6HGE9</accession>
<sequence>MDRIHYAGDSVVTGSDIARALLGYAQALAHVGSSATVDIPIVNADGTEVRWEVLVGPASQITSRETDWDGPELRDDVLVARLRRQSEQLRDRGTSAAVASEDPEFGGAPQPWSDFDNL</sequence>
<feature type="region of interest" description="Disordered" evidence="1">
    <location>
        <begin position="87"/>
        <end position="118"/>
    </location>
</feature>
<evidence type="ECO:0000313" key="3">
    <source>
        <dbReference type="Proteomes" id="UP001142317"/>
    </source>
</evidence>